<sequence>MRNIVIGSLILGLALSGCESSSSAKKISAYFDVAELFLSQAKLIENVSFEKSASIDSLIETKTLKFDSLEWTKELSMFINMDINKAVLVGAFSEEKTNSSDGSSVLYKKKPEVESGVQWMKLDYDSQGNVVAFSGRFEEENALYQNSRELFATFAAQNGVSTLESYRIKGFQKILMKDTVNYQIEAKALN</sequence>
<dbReference type="EMBL" id="CP136051">
    <property type="protein sequence ID" value="WOK06526.1"/>
    <property type="molecule type" value="Genomic_DNA"/>
</dbReference>
<keyword evidence="2" id="KW-1185">Reference proteome</keyword>
<dbReference type="PROSITE" id="PS51257">
    <property type="entry name" value="PROKAR_LIPOPROTEIN"/>
    <property type="match status" value="1"/>
</dbReference>
<accession>A0ABZ0IP73</accession>
<reference evidence="1 2" key="1">
    <citation type="journal article" date="2023" name="Microbiol. Resour. Announc.">
        <title>Complete Genome Sequence of Imperialibacter roseus strain P4T.</title>
        <authorList>
            <person name="Tizabi D.R."/>
            <person name="Bachvaroff T."/>
            <person name="Hill R.T."/>
        </authorList>
    </citation>
    <scope>NUCLEOTIDE SEQUENCE [LARGE SCALE GENOMIC DNA]</scope>
    <source>
        <strain evidence="1 2">P4T</strain>
    </source>
</reference>
<gene>
    <name evidence="1" type="ORF">RT717_25975</name>
</gene>
<dbReference type="Proteomes" id="UP001302349">
    <property type="component" value="Chromosome"/>
</dbReference>
<name>A0ABZ0IP73_9BACT</name>
<evidence type="ECO:0000313" key="1">
    <source>
        <dbReference type="EMBL" id="WOK06526.1"/>
    </source>
</evidence>
<proteinExistence type="predicted"/>
<dbReference type="RefSeq" id="WP_317489243.1">
    <property type="nucleotide sequence ID" value="NZ_CP136051.1"/>
</dbReference>
<evidence type="ECO:0000313" key="2">
    <source>
        <dbReference type="Proteomes" id="UP001302349"/>
    </source>
</evidence>
<evidence type="ECO:0008006" key="3">
    <source>
        <dbReference type="Google" id="ProtNLM"/>
    </source>
</evidence>
<protein>
    <recommendedName>
        <fullName evidence="3">Lipoprotein</fullName>
    </recommendedName>
</protein>
<organism evidence="1 2">
    <name type="scientific">Imperialibacter roseus</name>
    <dbReference type="NCBI Taxonomy" id="1324217"/>
    <lineage>
        <taxon>Bacteria</taxon>
        <taxon>Pseudomonadati</taxon>
        <taxon>Bacteroidota</taxon>
        <taxon>Cytophagia</taxon>
        <taxon>Cytophagales</taxon>
        <taxon>Flammeovirgaceae</taxon>
        <taxon>Imperialibacter</taxon>
    </lineage>
</organism>